<sequence>MLHSPARRQLLALGTALPWLGSRTAHAEADRPGLHGMLLFGGLEGLYASHLPMFHSPHDVQVLLRLRATEAGLESQVRQRLARGPGYLTLEPERFDLNRLQPGHAQALGGFQANLHESHFERGGPLLRPGAAWAVDEVLLFNRLDPRPHQAAQQRFFCFGQGQERFLVKWLEQRPDIDLVGRFQSRTVGAPRRLLSLPGGGLQAPQPQRLQAALQSAGLTPKTALQWLYQETGDLT</sequence>
<comment type="caution">
    <text evidence="1">The sequence shown here is derived from an EMBL/GenBank/DDBJ whole genome shotgun (WGS) entry which is preliminary data.</text>
</comment>
<evidence type="ECO:0000313" key="2">
    <source>
        <dbReference type="Proteomes" id="UP000613266"/>
    </source>
</evidence>
<dbReference type="RefSeq" id="WP_198112712.1">
    <property type="nucleotide sequence ID" value="NZ_JAEDAK010000016.1"/>
</dbReference>
<evidence type="ECO:0000313" key="1">
    <source>
        <dbReference type="EMBL" id="MBH9578944.1"/>
    </source>
</evidence>
<dbReference type="AlphaFoldDB" id="A0A931NJE7"/>
<name>A0A931NJE7_9BURK</name>
<dbReference type="EMBL" id="JAEDAK010000016">
    <property type="protein sequence ID" value="MBH9578944.1"/>
    <property type="molecule type" value="Genomic_DNA"/>
</dbReference>
<reference evidence="1" key="1">
    <citation type="submission" date="2020-12" db="EMBL/GenBank/DDBJ databases">
        <title>The genome sequence of Inhella sp. 1Y17.</title>
        <authorList>
            <person name="Liu Y."/>
        </authorList>
    </citation>
    <scope>NUCLEOTIDE SEQUENCE</scope>
    <source>
        <strain evidence="1">1Y17</strain>
    </source>
</reference>
<proteinExistence type="predicted"/>
<keyword evidence="2" id="KW-1185">Reference proteome</keyword>
<dbReference type="Proteomes" id="UP000613266">
    <property type="component" value="Unassembled WGS sequence"/>
</dbReference>
<accession>A0A931NJE7</accession>
<protein>
    <submittedName>
        <fullName evidence="1">Uncharacterized protein</fullName>
    </submittedName>
</protein>
<organism evidence="1 2">
    <name type="scientific">Inhella proteolytica</name>
    <dbReference type="NCBI Taxonomy" id="2795029"/>
    <lineage>
        <taxon>Bacteria</taxon>
        <taxon>Pseudomonadati</taxon>
        <taxon>Pseudomonadota</taxon>
        <taxon>Betaproteobacteria</taxon>
        <taxon>Burkholderiales</taxon>
        <taxon>Sphaerotilaceae</taxon>
        <taxon>Inhella</taxon>
    </lineage>
</organism>
<gene>
    <name evidence="1" type="ORF">I7X39_18795</name>
</gene>